<evidence type="ECO:0000256" key="1">
    <source>
        <dbReference type="SAM" id="MobiDB-lite"/>
    </source>
</evidence>
<dbReference type="Proteomes" id="UP001152130">
    <property type="component" value="Unassembled WGS sequence"/>
</dbReference>
<dbReference type="EMBL" id="JAPDHF010000004">
    <property type="protein sequence ID" value="KAJ4019610.1"/>
    <property type="molecule type" value="Genomic_DNA"/>
</dbReference>
<feature type="region of interest" description="Disordered" evidence="1">
    <location>
        <begin position="157"/>
        <end position="185"/>
    </location>
</feature>
<dbReference type="OrthoDB" id="10455745at2759"/>
<gene>
    <name evidence="2" type="ORF">NW766_003352</name>
</gene>
<organism evidence="2 3">
    <name type="scientific">Fusarium irregulare</name>
    <dbReference type="NCBI Taxonomy" id="2494466"/>
    <lineage>
        <taxon>Eukaryota</taxon>
        <taxon>Fungi</taxon>
        <taxon>Dikarya</taxon>
        <taxon>Ascomycota</taxon>
        <taxon>Pezizomycotina</taxon>
        <taxon>Sordariomycetes</taxon>
        <taxon>Hypocreomycetidae</taxon>
        <taxon>Hypocreales</taxon>
        <taxon>Nectriaceae</taxon>
        <taxon>Fusarium</taxon>
        <taxon>Fusarium incarnatum-equiseti species complex</taxon>
    </lineage>
</organism>
<name>A0A9W8PW93_9HYPO</name>
<feature type="region of interest" description="Disordered" evidence="1">
    <location>
        <begin position="1"/>
        <end position="52"/>
    </location>
</feature>
<evidence type="ECO:0000313" key="2">
    <source>
        <dbReference type="EMBL" id="KAJ4019610.1"/>
    </source>
</evidence>
<dbReference type="AlphaFoldDB" id="A0A9W8PW93"/>
<proteinExistence type="predicted"/>
<evidence type="ECO:0000313" key="3">
    <source>
        <dbReference type="Proteomes" id="UP001152130"/>
    </source>
</evidence>
<feature type="region of interest" description="Disordered" evidence="1">
    <location>
        <begin position="84"/>
        <end position="125"/>
    </location>
</feature>
<sequence>MTSTPMKKPTQRDPRRRNRLRRVAQAQEKRPIQRRQTPPPISKQQIRPANPTKAFGPNPGWLYVSPECAEFLCQVQYETTARLDDTPKARPSRPGRMGARFIDDDWNTDDDRMRRRGTGITGPPNERRFRVIRQNHDMSRKGRGATNRIKLDISMTEDDETMKGKEQGWRRITNGDSTSDIDDSTDSTYRARRFVQTYRSYIAIRSTTHDRLSYPDTATRNGITDDTGARTDVDMDWKGDWDGETNAVR</sequence>
<keyword evidence="3" id="KW-1185">Reference proteome</keyword>
<accession>A0A9W8PW93</accession>
<protein>
    <submittedName>
        <fullName evidence="2">Uncharacterized protein</fullName>
    </submittedName>
</protein>
<reference evidence="2" key="1">
    <citation type="submission" date="2022-10" db="EMBL/GenBank/DDBJ databases">
        <title>Fusarium specimens isolated from Avocado Roots.</title>
        <authorList>
            <person name="Stajich J."/>
            <person name="Roper C."/>
            <person name="Heimlech-Rivalta G."/>
        </authorList>
    </citation>
    <scope>NUCLEOTIDE SEQUENCE</scope>
    <source>
        <strain evidence="2">CF00143</strain>
    </source>
</reference>
<comment type="caution">
    <text evidence="2">The sequence shown here is derived from an EMBL/GenBank/DDBJ whole genome shotgun (WGS) entry which is preliminary data.</text>
</comment>